<dbReference type="Proteomes" id="UP000319557">
    <property type="component" value="Chromosome"/>
</dbReference>
<feature type="domain" description="Methyltransferase" evidence="1">
    <location>
        <begin position="93"/>
        <end position="191"/>
    </location>
</feature>
<dbReference type="Gene3D" id="3.40.50.150">
    <property type="entry name" value="Vaccinia Virus protein VP39"/>
    <property type="match status" value="1"/>
</dbReference>
<keyword evidence="2" id="KW-0808">Transferase</keyword>
<dbReference type="CDD" id="cd02440">
    <property type="entry name" value="AdoMet_MTases"/>
    <property type="match status" value="1"/>
</dbReference>
<sequence length="241" mass="26556">MVLPGTGRNAAAASAVAEEAMGSYHFGSSCEARPLDAPPPFFKQRTDLLGNNSLQFVKSFLRQPGAVGAIAPSSEQLAQTMVDWFDWESARGVVEYGPGTGVFTKHVVQKLHPDAKFFAIERDPELVAIVQQKLPDVDVVEESVANVVALCQARGIEQVDAIVCGLPWASFPDTLQRECIDAMMQVLRPGGQFATFAYWQGLLLPAGQRFKRRLGDYFSTVEYSPTVWRNLPPAFVYRCTR</sequence>
<dbReference type="PROSITE" id="PS01131">
    <property type="entry name" value="RRNA_A_DIMETH"/>
    <property type="match status" value="1"/>
</dbReference>
<dbReference type="AlphaFoldDB" id="A0A517M5B5"/>
<dbReference type="InterPro" id="IPR041698">
    <property type="entry name" value="Methyltransf_25"/>
</dbReference>
<dbReference type="RefSeq" id="WP_246105797.1">
    <property type="nucleotide sequence ID" value="NZ_CP036261.1"/>
</dbReference>
<dbReference type="EMBL" id="CP036261">
    <property type="protein sequence ID" value="QDS90066.1"/>
    <property type="molecule type" value="Genomic_DNA"/>
</dbReference>
<accession>A0A517M5B5</accession>
<dbReference type="InterPro" id="IPR029063">
    <property type="entry name" value="SAM-dependent_MTases_sf"/>
</dbReference>
<proteinExistence type="predicted"/>
<evidence type="ECO:0000313" key="3">
    <source>
        <dbReference type="Proteomes" id="UP000319557"/>
    </source>
</evidence>
<dbReference type="InterPro" id="IPR020596">
    <property type="entry name" value="rRNA_Ade_Mease_Trfase_CS"/>
</dbReference>
<keyword evidence="3" id="KW-1185">Reference proteome</keyword>
<dbReference type="SUPFAM" id="SSF53335">
    <property type="entry name" value="S-adenosyl-L-methionine-dependent methyltransferases"/>
    <property type="match status" value="1"/>
</dbReference>
<evidence type="ECO:0000259" key="1">
    <source>
        <dbReference type="Pfam" id="PF13649"/>
    </source>
</evidence>
<protein>
    <submittedName>
        <fullName evidence="2">16S ribosomal RNA methyltransferase KsgA/Dim1 family protein</fullName>
    </submittedName>
</protein>
<reference evidence="2 3" key="1">
    <citation type="submission" date="2019-02" db="EMBL/GenBank/DDBJ databases">
        <title>Deep-cultivation of Planctomycetes and their phenomic and genomic characterization uncovers novel biology.</title>
        <authorList>
            <person name="Wiegand S."/>
            <person name="Jogler M."/>
            <person name="Boedeker C."/>
            <person name="Pinto D."/>
            <person name="Vollmers J."/>
            <person name="Rivas-Marin E."/>
            <person name="Kohn T."/>
            <person name="Peeters S.H."/>
            <person name="Heuer A."/>
            <person name="Rast P."/>
            <person name="Oberbeckmann S."/>
            <person name="Bunk B."/>
            <person name="Jeske O."/>
            <person name="Meyerdierks A."/>
            <person name="Storesund J.E."/>
            <person name="Kallscheuer N."/>
            <person name="Luecker S."/>
            <person name="Lage O.M."/>
            <person name="Pohl T."/>
            <person name="Merkel B.J."/>
            <person name="Hornburger P."/>
            <person name="Mueller R.-W."/>
            <person name="Bruemmer F."/>
            <person name="Labrenz M."/>
            <person name="Spormann A.M."/>
            <person name="Op den Camp H."/>
            <person name="Overmann J."/>
            <person name="Amann R."/>
            <person name="Jetten M.S.M."/>
            <person name="Mascher T."/>
            <person name="Medema M.H."/>
            <person name="Devos D.P."/>
            <person name="Kaster A.-K."/>
            <person name="Ovreas L."/>
            <person name="Rohde M."/>
            <person name="Galperin M.Y."/>
            <person name="Jogler C."/>
        </authorList>
    </citation>
    <scope>NUCLEOTIDE SEQUENCE [LARGE SCALE GENOMIC DNA]</scope>
    <source>
        <strain evidence="2 3">EC9</strain>
    </source>
</reference>
<dbReference type="Pfam" id="PF13649">
    <property type="entry name" value="Methyltransf_25"/>
    <property type="match status" value="1"/>
</dbReference>
<evidence type="ECO:0000313" key="2">
    <source>
        <dbReference type="EMBL" id="QDS90066.1"/>
    </source>
</evidence>
<name>A0A517M5B5_9BACT</name>
<organism evidence="2 3">
    <name type="scientific">Rosistilla ulvae</name>
    <dbReference type="NCBI Taxonomy" id="1930277"/>
    <lineage>
        <taxon>Bacteria</taxon>
        <taxon>Pseudomonadati</taxon>
        <taxon>Planctomycetota</taxon>
        <taxon>Planctomycetia</taxon>
        <taxon>Pirellulales</taxon>
        <taxon>Pirellulaceae</taxon>
        <taxon>Rosistilla</taxon>
    </lineage>
</organism>
<gene>
    <name evidence="2" type="ORF">EC9_42700</name>
</gene>
<dbReference type="GO" id="GO:0000179">
    <property type="term" value="F:rRNA (adenine-N6,N6-)-dimethyltransferase activity"/>
    <property type="evidence" value="ECO:0007669"/>
    <property type="project" value="InterPro"/>
</dbReference>
<keyword evidence="2" id="KW-0489">Methyltransferase</keyword>
<dbReference type="KEGG" id="ruv:EC9_42700"/>